<keyword evidence="1" id="KW-0479">Metal-binding</keyword>
<dbReference type="InterPro" id="IPR011011">
    <property type="entry name" value="Znf_FYVE_PHD"/>
</dbReference>
<feature type="compositionally biased region" description="Basic and acidic residues" evidence="5">
    <location>
        <begin position="1637"/>
        <end position="1649"/>
    </location>
</feature>
<feature type="compositionally biased region" description="Polar residues" evidence="5">
    <location>
        <begin position="500"/>
        <end position="509"/>
    </location>
</feature>
<evidence type="ECO:0000256" key="4">
    <source>
        <dbReference type="SAM" id="Coils"/>
    </source>
</evidence>
<dbReference type="SMART" id="SM00355">
    <property type="entry name" value="ZnF_C2H2"/>
    <property type="match status" value="5"/>
</dbReference>
<feature type="compositionally biased region" description="Basic and acidic residues" evidence="5">
    <location>
        <begin position="1736"/>
        <end position="1767"/>
    </location>
</feature>
<gene>
    <name evidence="7" type="ORF">EJ06DRAFT_434184</name>
</gene>
<dbReference type="Gene3D" id="3.30.40.10">
    <property type="entry name" value="Zinc/RING finger domain, C3HC4 (zinc finger)"/>
    <property type="match status" value="3"/>
</dbReference>
<sequence>MAGIGVAAAAEASARLSNIPTLVLTCRTAFLELNAGAAKSTKYGDLSARLADEKGRFSLWTTNIGAHRSGKSSLDFRLRDSSHLQLQVVKLLRKLADNLAEADEILSGKRVPWDELPSDDSDSESDSDSDAAFPPPSEATEIGQIMNSITNTLTLLLRLSASIRNPTQHDRWLNSKSIDTSAFEHWDIEHVRAKFPQTDELRAERLGRGISRRRQFFNYRKQHRERLAQGFEPAEPTATESQKPAPTIVQSTVASSIPEMAKMPTSNAPLEDDEQSDIAFTATSFATSVAQGSKLTVPLLPCGTEYDKPFECPFCCSIVEMEDRRAWKKHVFADLAPYMCLSGECVMENQHFPSRHSWMQHEFNTHWTTLVCVFGCPNSFSSKQTLRDHLIQHHQESVVGRVEAVLATCEKPKPRDTPKACLLCASTLPNFESYGKHTAKHLQELALFSLPTLDNEADDGSESAETDEEVHGDLSAADDGSRKSGADDIPPFEPRAPSPSKLSNASSESLGIPLQRSATDVEKYAAIIDDILAQSDPSATSDTSHQAVYESLQAKLGYDISHNAKAILRLILRVKVARTIKFSKMRPSQLDAAPLNPTDPPTIVLVDVDNEPPSNISGGPEKCPVQTCEYHVKGFARKRDRDIHVPIQHYKGPMMCPFCTDAEGGALRRFDYLSSLMIHLESEHPRVQMEESICPMCGLWNIHYDQHLHGCMLRAVEHGYASGWPNSTYTMEELTKLMVHEFSKPSGAPVSSDKRSEIQSSGKVELSQPLNTDAPLGSLGEPAASGDPSKQRLVEWLNEGDDEASRQWAVQHTEEAHVQHLNNKTEAMVDVAVAHEYAKEDAERKAATAAKSAEEKAKHEFEMEGARKKLEQLDRQAEVDRVGDKARFYSADERYWQLTDETGWWDEGERSIQLEIRELDEEIDKKKYELRRLKDRIDAEEERAQQESKEKERETRLKVEQLKQEQGRQATDLLRDKERKRTLAENAEQVYRIKLELEAKEAATAAKAAEEEVAKRRLDDIIQPPIRFTDAIGRKFNFPWHLCKSWKGMETLINQAFLDFDVIDKHVHEGHYDLLGPDGEIILPEVWESVVKPDWAIIMHMWLGPPKLKSDEELSRHEELERNEELETKEELENDEEALRLEARVAREHEERREQGHLVFEHDRGTVLKRQAAQSGRSDFAFDMDDVVDENPEPFDEEQFDFDNCIFTQALDSEIITAPTPPQHAEETRIQKPYNDAASRTAMGIVGERELQPRTPQETQRNQEISELQMPGATWVADAEARATEAREAAVEAIVEAEHQLQRLASLEKAPRGEEILGLKDALRQQAVPHAKEPHGHHLDEAAARSNEQAVAQARQAAADAAVRAQEEATARARRLDDLKAPAEEHRRRAEADERRVWLEREVRALEIIRQVEAQRMTLPPTATTPLQIAAPQRSPAQGLGGNPLANEEGSGSLGESVLQRERDVASAPSDNRDQEEATSWIPQAATDGKFKPSLGDSVLLHQMAPDHPDVAARAGSKTIYVESDDGDDVNEEAESYYFNTLPGDIRRQPIIGKAERGPSAERLLEPAAKLRTQHESADACADARATEDHHDYDRDRSRTPPPNRREEIRRLQREHEEAVAHANEQSVAQTGASARAQKETASRAHPLDDLETQAARQRAEDSHTDVGYDTDDDILAKGACYHCMITKRRCIINDGASQCVQCQVLKRECNLGQGGAAAKKREIRAQKKTRKRRGEAKYRTARELRREEREQERDSVAERDEGRDTDYGTLAEMMTDPTLLQTHAEPQHVLGTAAYAPVALPPVANGSFANGYSPTLGSALEDDESTIKCFCGYSDDDGNTVFCELCRTWQHILCYYPGSQVPEVHECVQCHPRPYDARSAAERQRQFVHTAAKKEEMRRLDEQTRRDYERAHAAREEIRRLQREHEEAVAHAKTIKCFCGYSDDDGNTVFCELCRTWQHILCHYPGSQVPEVHECVQCHPRPYDARSAAERQRQFVHTAAKKEEMRRLDEQTRRDYERAHAAREEIRRLQREHEEAVAHAKTIKCFCGYSDDDGNTVFCELCRTWQHILCHYPGSQVPEVHECVQCRPRPYDARSAAERQRQFAHCSRFG</sequence>
<dbReference type="GO" id="GO:0008270">
    <property type="term" value="F:zinc ion binding"/>
    <property type="evidence" value="ECO:0007669"/>
    <property type="project" value="UniProtKB-KW"/>
</dbReference>
<keyword evidence="4" id="KW-0175">Coiled coil</keyword>
<dbReference type="InterPro" id="IPR058925">
    <property type="entry name" value="zf-C2H2_AcuF"/>
</dbReference>
<feature type="region of interest" description="Disordered" evidence="5">
    <location>
        <begin position="745"/>
        <end position="789"/>
    </location>
</feature>
<dbReference type="SMART" id="SM00249">
    <property type="entry name" value="PHD"/>
    <property type="match status" value="3"/>
</dbReference>
<feature type="region of interest" description="Disordered" evidence="5">
    <location>
        <begin position="453"/>
        <end position="511"/>
    </location>
</feature>
<dbReference type="PANTHER" id="PTHR35391:SF7">
    <property type="entry name" value="C2H2-TYPE DOMAIN-CONTAINING PROTEIN"/>
    <property type="match status" value="1"/>
</dbReference>
<keyword evidence="8" id="KW-1185">Reference proteome</keyword>
<feature type="region of interest" description="Disordered" evidence="5">
    <location>
        <begin position="111"/>
        <end position="142"/>
    </location>
</feature>
<feature type="region of interest" description="Disordered" evidence="5">
    <location>
        <begin position="1417"/>
        <end position="1494"/>
    </location>
</feature>
<feature type="region of interest" description="Disordered" evidence="5">
    <location>
        <begin position="1721"/>
        <end position="1767"/>
    </location>
</feature>
<feature type="region of interest" description="Disordered" evidence="5">
    <location>
        <begin position="1571"/>
        <end position="1666"/>
    </location>
</feature>
<evidence type="ECO:0000313" key="7">
    <source>
        <dbReference type="EMBL" id="KAF2400547.1"/>
    </source>
</evidence>
<evidence type="ECO:0000259" key="6">
    <source>
        <dbReference type="PROSITE" id="PS00028"/>
    </source>
</evidence>
<dbReference type="SUPFAM" id="SSF57903">
    <property type="entry name" value="FYVE/PHD zinc finger"/>
    <property type="match status" value="3"/>
</dbReference>
<dbReference type="Pfam" id="PF22893">
    <property type="entry name" value="ULD_2"/>
    <property type="match status" value="1"/>
</dbReference>
<evidence type="ECO:0000256" key="2">
    <source>
        <dbReference type="ARBA" id="ARBA00022771"/>
    </source>
</evidence>
<dbReference type="InterPro" id="IPR054464">
    <property type="entry name" value="ULD_fung"/>
</dbReference>
<dbReference type="OrthoDB" id="6133115at2759"/>
<keyword evidence="2" id="KW-0863">Zinc-finger</keyword>
<dbReference type="PROSITE" id="PS00028">
    <property type="entry name" value="ZINC_FINGER_C2H2_1"/>
    <property type="match status" value="1"/>
</dbReference>
<feature type="compositionally biased region" description="Basic and acidic residues" evidence="5">
    <location>
        <begin position="1459"/>
        <end position="1476"/>
    </location>
</feature>
<keyword evidence="3" id="KW-0862">Zinc</keyword>
<feature type="domain" description="C2H2-type" evidence="6">
    <location>
        <begin position="372"/>
        <end position="394"/>
    </location>
</feature>
<dbReference type="Proteomes" id="UP000799640">
    <property type="component" value="Unassembled WGS sequence"/>
</dbReference>
<dbReference type="PANTHER" id="PTHR35391">
    <property type="entry name" value="C2H2-TYPE DOMAIN-CONTAINING PROTEIN-RELATED"/>
    <property type="match status" value="1"/>
</dbReference>
<feature type="compositionally biased region" description="Acidic residues" evidence="5">
    <location>
        <begin position="116"/>
        <end position="129"/>
    </location>
</feature>
<feature type="coiled-coil region" evidence="4">
    <location>
        <begin position="1115"/>
        <end position="1149"/>
    </location>
</feature>
<evidence type="ECO:0000256" key="1">
    <source>
        <dbReference type="ARBA" id="ARBA00022723"/>
    </source>
</evidence>
<reference evidence="7" key="1">
    <citation type="journal article" date="2020" name="Stud. Mycol.">
        <title>101 Dothideomycetes genomes: a test case for predicting lifestyles and emergence of pathogens.</title>
        <authorList>
            <person name="Haridas S."/>
            <person name="Albert R."/>
            <person name="Binder M."/>
            <person name="Bloem J."/>
            <person name="Labutti K."/>
            <person name="Salamov A."/>
            <person name="Andreopoulos B."/>
            <person name="Baker S."/>
            <person name="Barry K."/>
            <person name="Bills G."/>
            <person name="Bluhm B."/>
            <person name="Cannon C."/>
            <person name="Castanera R."/>
            <person name="Culley D."/>
            <person name="Daum C."/>
            <person name="Ezra D."/>
            <person name="Gonzalez J."/>
            <person name="Henrissat B."/>
            <person name="Kuo A."/>
            <person name="Liang C."/>
            <person name="Lipzen A."/>
            <person name="Lutzoni F."/>
            <person name="Magnuson J."/>
            <person name="Mondo S."/>
            <person name="Nolan M."/>
            <person name="Ohm R."/>
            <person name="Pangilinan J."/>
            <person name="Park H.-J."/>
            <person name="Ramirez L."/>
            <person name="Alfaro M."/>
            <person name="Sun H."/>
            <person name="Tritt A."/>
            <person name="Yoshinaga Y."/>
            <person name="Zwiers L.-H."/>
            <person name="Turgeon B."/>
            <person name="Goodwin S."/>
            <person name="Spatafora J."/>
            <person name="Crous P."/>
            <person name="Grigoriev I."/>
        </authorList>
    </citation>
    <scope>NUCLEOTIDE SEQUENCE</scope>
    <source>
        <strain evidence="7">CBS 262.69</strain>
    </source>
</reference>
<feature type="compositionally biased region" description="Polar residues" evidence="5">
    <location>
        <begin position="1624"/>
        <end position="1633"/>
    </location>
</feature>
<dbReference type="InterPro" id="IPR013083">
    <property type="entry name" value="Znf_RING/FYVE/PHD"/>
</dbReference>
<feature type="region of interest" description="Disordered" evidence="5">
    <location>
        <begin position="939"/>
        <end position="971"/>
    </location>
</feature>
<dbReference type="InterPro" id="IPR001965">
    <property type="entry name" value="Znf_PHD"/>
</dbReference>
<proteinExistence type="predicted"/>
<evidence type="ECO:0000313" key="8">
    <source>
        <dbReference type="Proteomes" id="UP000799640"/>
    </source>
</evidence>
<feature type="coiled-coil region" evidence="4">
    <location>
        <begin position="1276"/>
        <end position="1307"/>
    </location>
</feature>
<dbReference type="Pfam" id="PF26082">
    <property type="entry name" value="zf-C2H2_AcuF"/>
    <property type="match status" value="1"/>
</dbReference>
<protein>
    <recommendedName>
        <fullName evidence="6">C2H2-type domain-containing protein</fullName>
    </recommendedName>
</protein>
<feature type="compositionally biased region" description="Basic and acidic residues" evidence="5">
    <location>
        <begin position="1585"/>
        <end position="1620"/>
    </location>
</feature>
<evidence type="ECO:0000256" key="3">
    <source>
        <dbReference type="ARBA" id="ARBA00022833"/>
    </source>
</evidence>
<dbReference type="InterPro" id="IPR013087">
    <property type="entry name" value="Znf_C2H2_type"/>
</dbReference>
<organism evidence="7 8">
    <name type="scientific">Trichodelitschia bisporula</name>
    <dbReference type="NCBI Taxonomy" id="703511"/>
    <lineage>
        <taxon>Eukaryota</taxon>
        <taxon>Fungi</taxon>
        <taxon>Dikarya</taxon>
        <taxon>Ascomycota</taxon>
        <taxon>Pezizomycotina</taxon>
        <taxon>Dothideomycetes</taxon>
        <taxon>Dothideomycetes incertae sedis</taxon>
        <taxon>Phaeotrichales</taxon>
        <taxon>Phaeotrichaceae</taxon>
        <taxon>Trichodelitschia</taxon>
    </lineage>
</organism>
<accession>A0A6G1HXI2</accession>
<name>A0A6G1HXI2_9PEZI</name>
<feature type="compositionally biased region" description="Basic and acidic residues" evidence="5">
    <location>
        <begin position="939"/>
        <end position="966"/>
    </location>
</feature>
<dbReference type="EMBL" id="ML996695">
    <property type="protein sequence ID" value="KAF2400547.1"/>
    <property type="molecule type" value="Genomic_DNA"/>
</dbReference>
<feature type="compositionally biased region" description="Acidic residues" evidence="5">
    <location>
        <begin position="455"/>
        <end position="470"/>
    </location>
</feature>
<evidence type="ECO:0000256" key="5">
    <source>
        <dbReference type="SAM" id="MobiDB-lite"/>
    </source>
</evidence>